<dbReference type="InterPro" id="IPR007627">
    <property type="entry name" value="RNA_pol_sigma70_r2"/>
</dbReference>
<proteinExistence type="predicted"/>
<dbReference type="Gene3D" id="1.10.1740.10">
    <property type="match status" value="1"/>
</dbReference>
<keyword evidence="2" id="KW-0731">Sigma factor</keyword>
<evidence type="ECO:0000256" key="4">
    <source>
        <dbReference type="ARBA" id="ARBA00023163"/>
    </source>
</evidence>
<evidence type="ECO:0000256" key="3">
    <source>
        <dbReference type="ARBA" id="ARBA00023125"/>
    </source>
</evidence>
<keyword evidence="4" id="KW-0804">Transcription</keyword>
<dbReference type="PANTHER" id="PTHR43133:SF8">
    <property type="entry name" value="RNA POLYMERASE SIGMA FACTOR HI_1459-RELATED"/>
    <property type="match status" value="1"/>
</dbReference>
<evidence type="ECO:0000313" key="6">
    <source>
        <dbReference type="EMBL" id="WDE97577.1"/>
    </source>
</evidence>
<name>A0ABY7VU39_9BACT</name>
<dbReference type="Proteomes" id="UP001214250">
    <property type="component" value="Chromosome 2"/>
</dbReference>
<dbReference type="InterPro" id="IPR014284">
    <property type="entry name" value="RNA_pol_sigma-70_dom"/>
</dbReference>
<reference evidence="6 7" key="1">
    <citation type="submission" date="2023-02" db="EMBL/GenBank/DDBJ databases">
        <title>Genome sequence of Lentisphaera profundi SAORIC-696.</title>
        <authorList>
            <person name="Kim e."/>
            <person name="Cho J.-C."/>
            <person name="Choi A."/>
            <person name="Kang I."/>
        </authorList>
    </citation>
    <scope>NUCLEOTIDE SEQUENCE [LARGE SCALE GENOMIC DNA]</scope>
    <source>
        <strain evidence="6 7">SAORIC-696</strain>
    </source>
</reference>
<keyword evidence="7" id="KW-1185">Reference proteome</keyword>
<keyword evidence="3" id="KW-0238">DNA-binding</keyword>
<dbReference type="RefSeq" id="WP_274152055.1">
    <property type="nucleotide sequence ID" value="NZ_CP117812.1"/>
</dbReference>
<dbReference type="InterPro" id="IPR013325">
    <property type="entry name" value="RNA_pol_sigma_r2"/>
</dbReference>
<evidence type="ECO:0000259" key="5">
    <source>
        <dbReference type="Pfam" id="PF04542"/>
    </source>
</evidence>
<dbReference type="PANTHER" id="PTHR43133">
    <property type="entry name" value="RNA POLYMERASE ECF-TYPE SIGMA FACTO"/>
    <property type="match status" value="1"/>
</dbReference>
<evidence type="ECO:0000256" key="2">
    <source>
        <dbReference type="ARBA" id="ARBA00023082"/>
    </source>
</evidence>
<dbReference type="NCBIfam" id="TIGR02937">
    <property type="entry name" value="sigma70-ECF"/>
    <property type="match status" value="1"/>
</dbReference>
<evidence type="ECO:0000256" key="1">
    <source>
        <dbReference type="ARBA" id="ARBA00023015"/>
    </source>
</evidence>
<gene>
    <name evidence="6" type="ORF">PQO03_17255</name>
</gene>
<dbReference type="Pfam" id="PF04542">
    <property type="entry name" value="Sigma70_r2"/>
    <property type="match status" value="1"/>
</dbReference>
<accession>A0ABY7VU39</accession>
<keyword evidence="1" id="KW-0805">Transcription regulation</keyword>
<dbReference type="EMBL" id="CP117812">
    <property type="protein sequence ID" value="WDE97577.1"/>
    <property type="molecule type" value="Genomic_DNA"/>
</dbReference>
<evidence type="ECO:0000313" key="7">
    <source>
        <dbReference type="Proteomes" id="UP001214250"/>
    </source>
</evidence>
<organism evidence="6 7">
    <name type="scientific">Lentisphaera profundi</name>
    <dbReference type="NCBI Taxonomy" id="1658616"/>
    <lineage>
        <taxon>Bacteria</taxon>
        <taxon>Pseudomonadati</taxon>
        <taxon>Lentisphaerota</taxon>
        <taxon>Lentisphaeria</taxon>
        <taxon>Lentisphaerales</taxon>
        <taxon>Lentisphaeraceae</taxon>
        <taxon>Lentisphaera</taxon>
    </lineage>
</organism>
<feature type="domain" description="RNA polymerase sigma-70 region 2" evidence="5">
    <location>
        <begin position="31"/>
        <end position="94"/>
    </location>
</feature>
<sequence>MSDNYITRQSLLMRACDGDDLKAWEEFLEFYRNFIYFLLRKMNINVNDIDDLYQRITMHLWKSLPKYDNSKGKFRSWLSTVARNEVLNYFRSNKNKKLEFTAEEPIIIDEPHIDEIIEKEWENFILQTALKNLESVFSGQAIEVFKLSLEGNSHHQISEKTEIKIDSVKVLKSRVKSRCVEEIKRLIHEYSD</sequence>
<dbReference type="InterPro" id="IPR039425">
    <property type="entry name" value="RNA_pol_sigma-70-like"/>
</dbReference>
<protein>
    <submittedName>
        <fullName evidence="6">Sigma-70 family RNA polymerase sigma factor</fullName>
    </submittedName>
</protein>
<dbReference type="SUPFAM" id="SSF88946">
    <property type="entry name" value="Sigma2 domain of RNA polymerase sigma factors"/>
    <property type="match status" value="1"/>
</dbReference>